<proteinExistence type="predicted"/>
<evidence type="ECO:0000313" key="3">
    <source>
        <dbReference type="Proteomes" id="UP001311232"/>
    </source>
</evidence>
<comment type="caution">
    <text evidence="2">The sequence shown here is derived from an EMBL/GenBank/DDBJ whole genome shotgun (WGS) entry which is preliminary data.</text>
</comment>
<evidence type="ECO:0000313" key="2">
    <source>
        <dbReference type="EMBL" id="KAK5621840.1"/>
    </source>
</evidence>
<evidence type="ECO:0000256" key="1">
    <source>
        <dbReference type="SAM" id="Phobius"/>
    </source>
</evidence>
<organism evidence="2 3">
    <name type="scientific">Crenichthys baileyi</name>
    <name type="common">White River springfish</name>
    <dbReference type="NCBI Taxonomy" id="28760"/>
    <lineage>
        <taxon>Eukaryota</taxon>
        <taxon>Metazoa</taxon>
        <taxon>Chordata</taxon>
        <taxon>Craniata</taxon>
        <taxon>Vertebrata</taxon>
        <taxon>Euteleostomi</taxon>
        <taxon>Actinopterygii</taxon>
        <taxon>Neopterygii</taxon>
        <taxon>Teleostei</taxon>
        <taxon>Neoteleostei</taxon>
        <taxon>Acanthomorphata</taxon>
        <taxon>Ovalentaria</taxon>
        <taxon>Atherinomorphae</taxon>
        <taxon>Cyprinodontiformes</taxon>
        <taxon>Goodeidae</taxon>
        <taxon>Crenichthys</taxon>
    </lineage>
</organism>
<dbReference type="EMBL" id="JAHHUM010000292">
    <property type="protein sequence ID" value="KAK5621840.1"/>
    <property type="molecule type" value="Genomic_DNA"/>
</dbReference>
<protein>
    <submittedName>
        <fullName evidence="2">Uncharacterized protein</fullName>
    </submittedName>
</protein>
<reference evidence="2 3" key="1">
    <citation type="submission" date="2021-06" db="EMBL/GenBank/DDBJ databases">
        <authorList>
            <person name="Palmer J.M."/>
        </authorList>
    </citation>
    <scope>NUCLEOTIDE SEQUENCE [LARGE SCALE GENOMIC DNA]</scope>
    <source>
        <strain evidence="2 3">MEX-2019</strain>
        <tissue evidence="2">Muscle</tissue>
    </source>
</reference>
<feature type="transmembrane region" description="Helical" evidence="1">
    <location>
        <begin position="66"/>
        <end position="82"/>
    </location>
</feature>
<gene>
    <name evidence="2" type="ORF">CRENBAI_011427</name>
</gene>
<sequence>MRSSDVEKGKTLWVVGYEIKSIIPSSFFFFLSASLCVCFIALPSMLLTRTGPDLLRSNPLKEKDGAVSSVLFLFLFLLFGSLDSKMKQSEADSLPGGTGVCE</sequence>
<feature type="transmembrane region" description="Helical" evidence="1">
    <location>
        <begin position="27"/>
        <end position="46"/>
    </location>
</feature>
<keyword evidence="1" id="KW-0812">Transmembrane</keyword>
<accession>A0AAV9SKP7</accession>
<dbReference type="Proteomes" id="UP001311232">
    <property type="component" value="Unassembled WGS sequence"/>
</dbReference>
<keyword evidence="3" id="KW-1185">Reference proteome</keyword>
<keyword evidence="1" id="KW-1133">Transmembrane helix</keyword>
<name>A0AAV9SKP7_9TELE</name>
<keyword evidence="1" id="KW-0472">Membrane</keyword>
<dbReference type="AlphaFoldDB" id="A0AAV9SKP7"/>